<dbReference type="PANTHER" id="PTHR46052">
    <property type="entry name" value="PHOSDUCIN-LIKE PROTEIN"/>
    <property type="match status" value="1"/>
</dbReference>
<dbReference type="Gene3D" id="3.40.30.10">
    <property type="entry name" value="Glutaredoxin"/>
    <property type="match status" value="1"/>
</dbReference>
<name>A0A4P9XZG8_9FUNG</name>
<evidence type="ECO:0000313" key="4">
    <source>
        <dbReference type="EMBL" id="RKP11873.1"/>
    </source>
</evidence>
<reference evidence="5" key="1">
    <citation type="journal article" date="2018" name="Nat. Microbiol.">
        <title>Leveraging single-cell genomics to expand the fungal tree of life.</title>
        <authorList>
            <person name="Ahrendt S.R."/>
            <person name="Quandt C.A."/>
            <person name="Ciobanu D."/>
            <person name="Clum A."/>
            <person name="Salamov A."/>
            <person name="Andreopoulos B."/>
            <person name="Cheng J.F."/>
            <person name="Woyke T."/>
            <person name="Pelin A."/>
            <person name="Henrissat B."/>
            <person name="Reynolds N.K."/>
            <person name="Benny G.L."/>
            <person name="Smith M.E."/>
            <person name="James T.Y."/>
            <person name="Grigoriev I.V."/>
        </authorList>
    </citation>
    <scope>NUCLEOTIDE SEQUENCE [LARGE SCALE GENOMIC DNA]</scope>
</reference>
<comment type="similarity">
    <text evidence="1">Belongs to the phosducin family.</text>
</comment>
<protein>
    <submittedName>
        <fullName evidence="4">Thioredoxin-like protein</fullName>
    </submittedName>
</protein>
<evidence type="ECO:0000256" key="1">
    <source>
        <dbReference type="ARBA" id="ARBA00009686"/>
    </source>
</evidence>
<dbReference type="OrthoDB" id="70588at2759"/>
<dbReference type="EMBL" id="KZ988604">
    <property type="protein sequence ID" value="RKP11873.1"/>
    <property type="molecule type" value="Genomic_DNA"/>
</dbReference>
<dbReference type="InterPro" id="IPR036249">
    <property type="entry name" value="Thioredoxin-like_sf"/>
</dbReference>
<dbReference type="CDD" id="cd02987">
    <property type="entry name" value="Phd_like_Phd"/>
    <property type="match status" value="1"/>
</dbReference>
<evidence type="ECO:0000256" key="2">
    <source>
        <dbReference type="SAM" id="MobiDB-lite"/>
    </source>
</evidence>
<feature type="domain" description="Phosducin" evidence="3">
    <location>
        <begin position="86"/>
        <end position="206"/>
    </location>
</feature>
<dbReference type="Proteomes" id="UP000267251">
    <property type="component" value="Unassembled WGS sequence"/>
</dbReference>
<dbReference type="SUPFAM" id="SSF52833">
    <property type="entry name" value="Thioredoxin-like"/>
    <property type="match status" value="1"/>
</dbReference>
<dbReference type="PANTHER" id="PTHR46052:SF1">
    <property type="entry name" value="PHOSDUCIN-LIKE PROTEIN"/>
    <property type="match status" value="1"/>
</dbReference>
<dbReference type="GO" id="GO:0008277">
    <property type="term" value="P:regulation of G protein-coupled receptor signaling pathway"/>
    <property type="evidence" value="ECO:0007669"/>
    <property type="project" value="InterPro"/>
</dbReference>
<dbReference type="AlphaFoldDB" id="A0A4P9XZG8"/>
<sequence>MSATDERLLAAITRAMQGPDPEGEEPRRSPSPGQSEDDEEKAKDEPTEVAQPTISDRRSGPQTGPKGVLADYRHSTQQQAQKEEETEEDKAFLEAYRAKRLADLQKPRPTFGWVKDIGQDEYVSIIDTTDPLIPVLIHLSDQANPASAALHTAMTQLASKYPHTLFTRIPAVEAYADVAQLDPISLPTLMVYRAGALIETWLRIGHGSEGIQVDDPDRVEAFLLQADVLA</sequence>
<feature type="region of interest" description="Disordered" evidence="2">
    <location>
        <begin position="1"/>
        <end position="89"/>
    </location>
</feature>
<accession>A0A4P9XZG8</accession>
<evidence type="ECO:0000313" key="5">
    <source>
        <dbReference type="Proteomes" id="UP000267251"/>
    </source>
</evidence>
<dbReference type="InterPro" id="IPR051499">
    <property type="entry name" value="Phosducin-like_reg"/>
</dbReference>
<keyword evidence="5" id="KW-1185">Reference proteome</keyword>
<organism evidence="4 5">
    <name type="scientific">Piptocephalis cylindrospora</name>
    <dbReference type="NCBI Taxonomy" id="1907219"/>
    <lineage>
        <taxon>Eukaryota</taxon>
        <taxon>Fungi</taxon>
        <taxon>Fungi incertae sedis</taxon>
        <taxon>Zoopagomycota</taxon>
        <taxon>Zoopagomycotina</taxon>
        <taxon>Zoopagomycetes</taxon>
        <taxon>Zoopagales</taxon>
        <taxon>Piptocephalidaceae</taxon>
        <taxon>Piptocephalis</taxon>
    </lineage>
</organism>
<gene>
    <name evidence="4" type="ORF">BJ684DRAFT_17584</name>
</gene>
<evidence type="ECO:0000259" key="3">
    <source>
        <dbReference type="Pfam" id="PF02114"/>
    </source>
</evidence>
<dbReference type="Pfam" id="PF02114">
    <property type="entry name" value="Phosducin"/>
    <property type="match status" value="1"/>
</dbReference>
<dbReference type="InterPro" id="IPR024253">
    <property type="entry name" value="Phosducin_thioredoxin-like_dom"/>
</dbReference>
<dbReference type="InterPro" id="IPR001200">
    <property type="entry name" value="Phosducin"/>
</dbReference>
<proteinExistence type="inferred from homology"/>